<keyword evidence="2" id="KW-1185">Reference proteome</keyword>
<dbReference type="Proteomes" id="UP000279277">
    <property type="component" value="Segment"/>
</dbReference>
<dbReference type="GeneID" id="77953030"/>
<sequence>MIYIKKVRNLPRERKAVQWDGKAETATEIIDWILSEGHTANYRCIADGACPGDVPYGHTIAIQTLEGTMHAQLGWWIIQGVIGEFYPVEHHVFEETYEILE</sequence>
<proteinExistence type="predicted"/>
<dbReference type="EMBL" id="MK016493">
    <property type="protein sequence ID" value="AYQ99314.1"/>
    <property type="molecule type" value="Genomic_DNA"/>
</dbReference>
<accession>A0A3G3LYU4</accession>
<evidence type="ECO:0000313" key="1">
    <source>
        <dbReference type="EMBL" id="AYQ99314.1"/>
    </source>
</evidence>
<name>A0A3G3LYU4_9CAUD</name>
<evidence type="ECO:0000313" key="2">
    <source>
        <dbReference type="Proteomes" id="UP000279277"/>
    </source>
</evidence>
<gene>
    <name evidence="1" type="primary">94</name>
    <name evidence="1" type="ORF">PBI_CANTARE_94</name>
</gene>
<dbReference type="KEGG" id="vg:77953030"/>
<evidence type="ECO:0008006" key="3">
    <source>
        <dbReference type="Google" id="ProtNLM"/>
    </source>
</evidence>
<dbReference type="RefSeq" id="YP_010676669.1">
    <property type="nucleotide sequence ID" value="NC_071014.1"/>
</dbReference>
<reference evidence="1 2" key="1">
    <citation type="submission" date="2018-10" db="EMBL/GenBank/DDBJ databases">
        <authorList>
            <person name="Zack K."/>
            <person name="Garlena R.A."/>
            <person name="Russell D.A."/>
            <person name="Pope W.H."/>
            <person name="Jacobs-Sera D."/>
            <person name="Hatfull G.F."/>
        </authorList>
    </citation>
    <scope>NUCLEOTIDE SEQUENCE [LARGE SCALE GENOMIC DNA]</scope>
</reference>
<protein>
    <recommendedName>
        <fullName evidence="3">Phage protein</fullName>
    </recommendedName>
</protein>
<organism evidence="1 2">
    <name type="scientific">Brevibacterium phage Cantare</name>
    <dbReference type="NCBI Taxonomy" id="2338395"/>
    <lineage>
        <taxon>Viruses</taxon>
        <taxon>Duplodnaviria</taxon>
        <taxon>Heunggongvirae</taxon>
        <taxon>Uroviricota</taxon>
        <taxon>Caudoviricetes</taxon>
        <taxon>Cantarevirus</taxon>
        <taxon>Cantarevirus cantare</taxon>
    </lineage>
</organism>